<gene>
    <name evidence="3" type="ORF">Tdes44962_MAKER06314</name>
</gene>
<accession>A0A9W7VXJ4</accession>
<organism evidence="3 4">
    <name type="scientific">Teratosphaeria destructans</name>
    <dbReference type="NCBI Taxonomy" id="418781"/>
    <lineage>
        <taxon>Eukaryota</taxon>
        <taxon>Fungi</taxon>
        <taxon>Dikarya</taxon>
        <taxon>Ascomycota</taxon>
        <taxon>Pezizomycotina</taxon>
        <taxon>Dothideomycetes</taxon>
        <taxon>Dothideomycetidae</taxon>
        <taxon>Mycosphaerellales</taxon>
        <taxon>Teratosphaeriaceae</taxon>
        <taxon>Teratosphaeria</taxon>
    </lineage>
</organism>
<reference evidence="3 4" key="1">
    <citation type="journal article" date="2018" name="IMA Fungus">
        <title>IMA Genome-F 10: Nine draft genome sequences of Claviceps purpurea s.lat., including C. arundinis, C. humidiphila, and C. cf. spartinae, pseudomolecules for the pitch canker pathogen Fusarium circinatum, draft genome of Davidsoniella eucalypti, Grosmannia galeiformis, Quambalaria eucalypti, and Teratosphaeria destructans.</title>
        <authorList>
            <person name="Wingfield B.D."/>
            <person name="Liu M."/>
            <person name="Nguyen H.D."/>
            <person name="Lane F.A."/>
            <person name="Morgan S.W."/>
            <person name="De Vos L."/>
            <person name="Wilken P.M."/>
            <person name="Duong T.A."/>
            <person name="Aylward J."/>
            <person name="Coetzee M.P."/>
            <person name="Dadej K."/>
            <person name="De Beer Z.W."/>
            <person name="Findlay W."/>
            <person name="Havenga M."/>
            <person name="Kolarik M."/>
            <person name="Menzies J.G."/>
            <person name="Naidoo K."/>
            <person name="Pochopski O."/>
            <person name="Shoukouhi P."/>
            <person name="Santana Q.C."/>
            <person name="Seifert K.A."/>
            <person name="Soal N."/>
            <person name="Steenkamp E.T."/>
            <person name="Tatham C.T."/>
            <person name="van der Nest M.A."/>
            <person name="Wingfield M.J."/>
        </authorList>
    </citation>
    <scope>NUCLEOTIDE SEQUENCE [LARGE SCALE GENOMIC DNA]</scope>
    <source>
        <strain evidence="3">CMW44962</strain>
    </source>
</reference>
<reference evidence="3 4" key="2">
    <citation type="journal article" date="2021" name="Curr. Genet.">
        <title>Genetic response to nitrogen starvation in the aggressive Eucalyptus foliar pathogen Teratosphaeria destructans.</title>
        <authorList>
            <person name="Havenga M."/>
            <person name="Wingfield B.D."/>
            <person name="Wingfield M.J."/>
            <person name="Dreyer L.L."/>
            <person name="Roets F."/>
            <person name="Aylward J."/>
        </authorList>
    </citation>
    <scope>NUCLEOTIDE SEQUENCE [LARGE SCALE GENOMIC DNA]</scope>
    <source>
        <strain evidence="3">CMW44962</strain>
    </source>
</reference>
<comment type="caution">
    <text evidence="3">The sequence shown here is derived from an EMBL/GenBank/DDBJ whole genome shotgun (WGS) entry which is preliminary data.</text>
</comment>
<keyword evidence="2" id="KW-0812">Transmembrane</keyword>
<dbReference type="Proteomes" id="UP001138500">
    <property type="component" value="Unassembled WGS sequence"/>
</dbReference>
<evidence type="ECO:0000313" key="4">
    <source>
        <dbReference type="Proteomes" id="UP001138500"/>
    </source>
</evidence>
<name>A0A9W7VXJ4_9PEZI</name>
<protein>
    <recommendedName>
        <fullName evidence="5">Transmembrane protein</fullName>
    </recommendedName>
</protein>
<dbReference type="AlphaFoldDB" id="A0A9W7VXJ4"/>
<feature type="compositionally biased region" description="Pro residues" evidence="1">
    <location>
        <begin position="34"/>
        <end position="50"/>
    </location>
</feature>
<keyword evidence="4" id="KW-1185">Reference proteome</keyword>
<evidence type="ECO:0000256" key="2">
    <source>
        <dbReference type="SAM" id="Phobius"/>
    </source>
</evidence>
<keyword evidence="2" id="KW-1133">Transmembrane helix</keyword>
<feature type="region of interest" description="Disordered" evidence="1">
    <location>
        <begin position="1"/>
        <end position="110"/>
    </location>
</feature>
<feature type="transmembrane region" description="Helical" evidence="2">
    <location>
        <begin position="114"/>
        <end position="135"/>
    </location>
</feature>
<evidence type="ECO:0000313" key="3">
    <source>
        <dbReference type="EMBL" id="KAH9808133.1"/>
    </source>
</evidence>
<evidence type="ECO:0008006" key="5">
    <source>
        <dbReference type="Google" id="ProtNLM"/>
    </source>
</evidence>
<feature type="compositionally biased region" description="Low complexity" evidence="1">
    <location>
        <begin position="22"/>
        <end position="33"/>
    </location>
</feature>
<sequence>MGYQDKIRPSVGSFIRAGLSTPPLEQRLPSQSPSQPPSQPTPDSEIPPPSKTSEALSRADSPVVIWPEQLDRHGSDSPLDFQTVGRKRRRLQPGPKDKVPPPPFQSSSSRHGRFVFSVSNFAAGVIVAVILFVYYSSFEHYTCDLPAPAPRHPSSAISTAHHLAQCFEQVPSALLEREELIARAVDRVVAAANETSHHQQGSLLRQAKEHMALHIETDYLRIQLLAQPATVVENAAVQGLFDSLRRMEESRCG</sequence>
<keyword evidence="2" id="KW-0472">Membrane</keyword>
<dbReference type="EMBL" id="RIBY02002611">
    <property type="protein sequence ID" value="KAH9808133.1"/>
    <property type="molecule type" value="Genomic_DNA"/>
</dbReference>
<proteinExistence type="predicted"/>
<evidence type="ECO:0000256" key="1">
    <source>
        <dbReference type="SAM" id="MobiDB-lite"/>
    </source>
</evidence>